<name>A0A0J8TLT6_COCIT</name>
<gene>
    <name evidence="1" type="ORF">CISG_10316</name>
</gene>
<evidence type="ECO:0000313" key="1">
    <source>
        <dbReference type="EMBL" id="KMU74622.1"/>
    </source>
</evidence>
<dbReference type="OrthoDB" id="10551372at2759"/>
<organism evidence="1 2">
    <name type="scientific">Coccidioides immitis RMSCC 3703</name>
    <dbReference type="NCBI Taxonomy" id="454286"/>
    <lineage>
        <taxon>Eukaryota</taxon>
        <taxon>Fungi</taxon>
        <taxon>Dikarya</taxon>
        <taxon>Ascomycota</taxon>
        <taxon>Pezizomycotina</taxon>
        <taxon>Eurotiomycetes</taxon>
        <taxon>Eurotiomycetidae</taxon>
        <taxon>Onygenales</taxon>
        <taxon>Onygenaceae</taxon>
        <taxon>Coccidioides</taxon>
    </lineage>
</organism>
<dbReference type="EMBL" id="DS268311">
    <property type="protein sequence ID" value="KMU74622.1"/>
    <property type="molecule type" value="Genomic_DNA"/>
</dbReference>
<protein>
    <submittedName>
        <fullName evidence="1">Uncharacterized protein</fullName>
    </submittedName>
</protein>
<dbReference type="Proteomes" id="UP000054559">
    <property type="component" value="Unassembled WGS sequence"/>
</dbReference>
<sequence>MLDILLFKVFMTYSSDKRRALNKIIRHIQDDLQISTMFSQQNVNSIAPHKQGFIIGVVDNDEGWPLPFPFDLGFTKAKNHEGYSESSSGIRSIANSSLAVRIPNLFQHLAPDPESLHFQITASENGLDSINSCKLLAEHGGISFEAPFNNKSLPNLIVHTLNMVHYNLEGLNILAHAAKIELFHQIVADKRSSEAINCKRGEVNHAPRPTSLDVQDNSSSIKSAFASGLGTKKSTVTASMERTPGFQETSLLNPQYFSRKQCCVEIGNSNDVQPRRQIAVSGNSSNSISSLAAQTTDSGCSARGTSTATNTRVIENKGKEQRPHHMLDPGIPDISSIVRMQELEVDESKTSFTWKQEVLQFYKNSNLQATLARTNLQSDPTLSISLFSQIKADLTLQLSLFNNSGGIRSDQTLSSALFAKSLLALDKG</sequence>
<reference evidence="2" key="1">
    <citation type="journal article" date="2010" name="Genome Res.">
        <title>Population genomic sequencing of Coccidioides fungi reveals recent hybridization and transposon control.</title>
        <authorList>
            <person name="Neafsey D.E."/>
            <person name="Barker B.M."/>
            <person name="Sharpton T.J."/>
            <person name="Stajich J.E."/>
            <person name="Park D.J."/>
            <person name="Whiston E."/>
            <person name="Hung C.-Y."/>
            <person name="McMahan C."/>
            <person name="White J."/>
            <person name="Sykes S."/>
            <person name="Heiman D."/>
            <person name="Young S."/>
            <person name="Zeng Q."/>
            <person name="Abouelleil A."/>
            <person name="Aftuck L."/>
            <person name="Bessette D."/>
            <person name="Brown A."/>
            <person name="FitzGerald M."/>
            <person name="Lui A."/>
            <person name="Macdonald J.P."/>
            <person name="Priest M."/>
            <person name="Orbach M.J."/>
            <person name="Galgiani J.N."/>
            <person name="Kirkland T.N."/>
            <person name="Cole G.T."/>
            <person name="Birren B.W."/>
            <person name="Henn M.R."/>
            <person name="Taylor J.W."/>
            <person name="Rounsley S.D."/>
        </authorList>
    </citation>
    <scope>NUCLEOTIDE SEQUENCE [LARGE SCALE GENOMIC DNA]</scope>
    <source>
        <strain evidence="2">RMSCC 3703</strain>
    </source>
</reference>
<accession>A0A0J8TLT6</accession>
<dbReference type="AlphaFoldDB" id="A0A0J8TLT6"/>
<evidence type="ECO:0000313" key="2">
    <source>
        <dbReference type="Proteomes" id="UP000054559"/>
    </source>
</evidence>
<proteinExistence type="predicted"/>